<dbReference type="EMBL" id="JEMT01017465">
    <property type="protein sequence ID" value="EXX67969.1"/>
    <property type="molecule type" value="Genomic_DNA"/>
</dbReference>
<reference evidence="2 3" key="1">
    <citation type="submission" date="2014-02" db="EMBL/GenBank/DDBJ databases">
        <title>Single nucleus genome sequencing reveals high similarity among nuclei of an endomycorrhizal fungus.</title>
        <authorList>
            <person name="Lin K."/>
            <person name="Geurts R."/>
            <person name="Zhang Z."/>
            <person name="Limpens E."/>
            <person name="Saunders D.G."/>
            <person name="Mu D."/>
            <person name="Pang E."/>
            <person name="Cao H."/>
            <person name="Cha H."/>
            <person name="Lin T."/>
            <person name="Zhou Q."/>
            <person name="Shang Y."/>
            <person name="Li Y."/>
            <person name="Ivanov S."/>
            <person name="Sharma T."/>
            <person name="Velzen R.V."/>
            <person name="Ruijter N.D."/>
            <person name="Aanen D.K."/>
            <person name="Win J."/>
            <person name="Kamoun S."/>
            <person name="Bisseling T."/>
            <person name="Huang S."/>
        </authorList>
    </citation>
    <scope>NUCLEOTIDE SEQUENCE [LARGE SCALE GENOMIC DNA]</scope>
    <source>
        <strain evidence="3">DAOM197198w</strain>
    </source>
</reference>
<dbReference type="Proteomes" id="UP000022910">
    <property type="component" value="Unassembled WGS sequence"/>
</dbReference>
<keyword evidence="3" id="KW-1185">Reference proteome</keyword>
<comment type="caution">
    <text evidence="2">The sequence shown here is derived from an EMBL/GenBank/DDBJ whole genome shotgun (WGS) entry which is preliminary data.</text>
</comment>
<dbReference type="HOGENOM" id="CLU_2706176_0_0_1"/>
<accession>A0A015KK75</accession>
<sequence length="73" mass="8725">MTSSPEKSLETESTNSTNKRQFQKQPHRCYNHLHDVLIGLQSNPLYFREPFTLFWKCLKSEKGKEPPRYRPNE</sequence>
<evidence type="ECO:0000256" key="1">
    <source>
        <dbReference type="SAM" id="MobiDB-lite"/>
    </source>
</evidence>
<organism evidence="2 3">
    <name type="scientific">Rhizophagus irregularis (strain DAOM 197198w)</name>
    <name type="common">Glomus intraradices</name>
    <dbReference type="NCBI Taxonomy" id="1432141"/>
    <lineage>
        <taxon>Eukaryota</taxon>
        <taxon>Fungi</taxon>
        <taxon>Fungi incertae sedis</taxon>
        <taxon>Mucoromycota</taxon>
        <taxon>Glomeromycotina</taxon>
        <taxon>Glomeromycetes</taxon>
        <taxon>Glomerales</taxon>
        <taxon>Glomeraceae</taxon>
        <taxon>Rhizophagus</taxon>
    </lineage>
</organism>
<dbReference type="OrthoDB" id="5516192at2759"/>
<feature type="region of interest" description="Disordered" evidence="1">
    <location>
        <begin position="1"/>
        <end position="25"/>
    </location>
</feature>
<proteinExistence type="predicted"/>
<name>A0A015KK75_RHIIW</name>
<dbReference type="AlphaFoldDB" id="A0A015KK75"/>
<feature type="compositionally biased region" description="Polar residues" evidence="1">
    <location>
        <begin position="1"/>
        <end position="20"/>
    </location>
</feature>
<gene>
    <name evidence="2" type="ORF">RirG_109360</name>
</gene>
<evidence type="ECO:0000313" key="2">
    <source>
        <dbReference type="EMBL" id="EXX67969.1"/>
    </source>
</evidence>
<evidence type="ECO:0000313" key="3">
    <source>
        <dbReference type="Proteomes" id="UP000022910"/>
    </source>
</evidence>
<protein>
    <submittedName>
        <fullName evidence="2">Uncharacterized protein</fullName>
    </submittedName>
</protein>